<dbReference type="Proteomes" id="UP000751190">
    <property type="component" value="Unassembled WGS sequence"/>
</dbReference>
<dbReference type="InterPro" id="IPR023213">
    <property type="entry name" value="CAT-like_dom_sf"/>
</dbReference>
<dbReference type="EMBL" id="JAGTXO010000010">
    <property type="protein sequence ID" value="KAG8465409.1"/>
    <property type="molecule type" value="Genomic_DNA"/>
</dbReference>
<reference evidence="7" key="1">
    <citation type="submission" date="2021-05" db="EMBL/GenBank/DDBJ databases">
        <title>The genome of the haptophyte Pavlova lutheri (Diacronema luteri, Pavlovales) - a model for lipid biosynthesis in eukaryotic algae.</title>
        <authorList>
            <person name="Hulatt C.J."/>
            <person name="Posewitz M.C."/>
        </authorList>
    </citation>
    <scope>NUCLEOTIDE SEQUENCE</scope>
    <source>
        <strain evidence="7">NIVA-4/92</strain>
    </source>
</reference>
<feature type="active site" description="Proton acceptor" evidence="4">
    <location>
        <position position="393"/>
    </location>
</feature>
<dbReference type="InterPro" id="IPR039551">
    <property type="entry name" value="Cho/carn_acyl_trans"/>
</dbReference>
<evidence type="ECO:0000313" key="7">
    <source>
        <dbReference type="EMBL" id="KAG8465409.1"/>
    </source>
</evidence>
<evidence type="ECO:0000256" key="3">
    <source>
        <dbReference type="ARBA" id="ARBA00023315"/>
    </source>
</evidence>
<dbReference type="InterPro" id="IPR042231">
    <property type="entry name" value="Cho/carn_acyl_trans_2"/>
</dbReference>
<gene>
    <name evidence="7" type="ORF">KFE25_002716</name>
</gene>
<dbReference type="GO" id="GO:0004095">
    <property type="term" value="F:carnitine O-palmitoyltransferase activity"/>
    <property type="evidence" value="ECO:0007669"/>
    <property type="project" value="TreeGrafter"/>
</dbReference>
<keyword evidence="8" id="KW-1185">Reference proteome</keyword>
<dbReference type="Gene3D" id="3.30.559.70">
    <property type="entry name" value="Choline/Carnitine o-acyltransferase, domain 2"/>
    <property type="match status" value="1"/>
</dbReference>
<evidence type="ECO:0000259" key="6">
    <source>
        <dbReference type="Pfam" id="PF00755"/>
    </source>
</evidence>
<dbReference type="PANTHER" id="PTHR22589">
    <property type="entry name" value="CARNITINE O-ACYLTRANSFERASE"/>
    <property type="match status" value="1"/>
</dbReference>
<comment type="caution">
    <text evidence="7">The sequence shown here is derived from an EMBL/GenBank/DDBJ whole genome shotgun (WGS) entry which is preliminary data.</text>
</comment>
<dbReference type="GO" id="GO:0006635">
    <property type="term" value="P:fatty acid beta-oxidation"/>
    <property type="evidence" value="ECO:0007669"/>
    <property type="project" value="TreeGrafter"/>
</dbReference>
<proteinExistence type="inferred from homology"/>
<dbReference type="GO" id="GO:0005739">
    <property type="term" value="C:mitochondrion"/>
    <property type="evidence" value="ECO:0007669"/>
    <property type="project" value="TreeGrafter"/>
</dbReference>
<dbReference type="InterPro" id="IPR000542">
    <property type="entry name" value="Carn_acyl_trans"/>
</dbReference>
<keyword evidence="3 5" id="KW-0012">Acyltransferase</keyword>
<dbReference type="PROSITE" id="PS00440">
    <property type="entry name" value="ACYLTRANSF_C_2"/>
    <property type="match status" value="1"/>
</dbReference>
<evidence type="ECO:0000256" key="4">
    <source>
        <dbReference type="PIRSR" id="PIRSR600542-1"/>
    </source>
</evidence>
<dbReference type="Pfam" id="PF00755">
    <property type="entry name" value="Carn_acyltransf"/>
    <property type="match status" value="1"/>
</dbReference>
<dbReference type="Gene3D" id="3.30.559.10">
    <property type="entry name" value="Chloramphenicol acetyltransferase-like domain"/>
    <property type="match status" value="1"/>
</dbReference>
<dbReference type="SUPFAM" id="SSF52777">
    <property type="entry name" value="CoA-dependent acyltransferases"/>
    <property type="match status" value="2"/>
</dbReference>
<accession>A0A8J5XRT4</accession>
<feature type="domain" description="Choline/carnitine acyltransferase" evidence="6">
    <location>
        <begin position="37"/>
        <end position="671"/>
    </location>
</feature>
<dbReference type="PANTHER" id="PTHR22589:SF16">
    <property type="entry name" value="CARNITINE O-PALMITOYLTRANSFERASE 2, MITOCHONDRIAL"/>
    <property type="match status" value="1"/>
</dbReference>
<protein>
    <recommendedName>
        <fullName evidence="6">Choline/carnitine acyltransferase domain-containing protein</fullName>
    </recommendedName>
</protein>
<dbReference type="OrthoDB" id="240216at2759"/>
<evidence type="ECO:0000256" key="2">
    <source>
        <dbReference type="ARBA" id="ARBA00022679"/>
    </source>
</evidence>
<keyword evidence="2 5" id="KW-0808">Transferase</keyword>
<evidence type="ECO:0000256" key="5">
    <source>
        <dbReference type="RuleBase" id="RU003801"/>
    </source>
</evidence>
<name>A0A8J5XRT4_DIALT</name>
<dbReference type="AlphaFoldDB" id="A0A8J5XRT4"/>
<comment type="similarity">
    <text evidence="1 5">Belongs to the carnitine/choline acetyltransferase family.</text>
</comment>
<evidence type="ECO:0000313" key="8">
    <source>
        <dbReference type="Proteomes" id="UP000751190"/>
    </source>
</evidence>
<dbReference type="OMA" id="TMESAIF"/>
<organism evidence="7 8">
    <name type="scientific">Diacronema lutheri</name>
    <name type="common">Unicellular marine alga</name>
    <name type="synonym">Monochrysis lutheri</name>
    <dbReference type="NCBI Taxonomy" id="2081491"/>
    <lineage>
        <taxon>Eukaryota</taxon>
        <taxon>Haptista</taxon>
        <taxon>Haptophyta</taxon>
        <taxon>Pavlovophyceae</taxon>
        <taxon>Pavlovales</taxon>
        <taxon>Pavlovaceae</taxon>
        <taxon>Diacronema</taxon>
    </lineage>
</organism>
<evidence type="ECO:0000256" key="1">
    <source>
        <dbReference type="ARBA" id="ARBA00005232"/>
    </source>
</evidence>
<sequence length="706" mass="73782">MSYRVASASSHGWWQLNSAAGLQHPRYAAHQQRVPRLPVPSLAESCRKYLRAVLPLHTSDAARDATRAAVDAFQAAGGPGPALHAELLARDAALPPDSSYIESLWYEYAYLGCRDPIPVASNPAVLLTAEPWARASPLWRAATLVSSVARWQVALRQGELALDVSRDGSARCMSTLAHVLGTARVPRRGCDAFTTTATSRHIVVLRRGALFPVEVIDADGQPIAPTSLFSTLAAIRAAADELARAPCSTSTGDAVSAPAHAPLAAPPMADLTCLGRDEWAVARDALLAASARNASSLRAVDEALLVLVLEVDDAHHKQSAGHVTASAARALHDTLIAPAPAVEPAASANVRGGGGDSDGDGAHAVASRYADRWYDKLQLVIFESGDAGLNFEHAPIDGVQVLRLAEDVCAWARACGPPPPLAPRGATPVASPPHVPLAWDVTPSVAVAIANGGRAARELRASVRAASLRLDGWTSERSRRAGVGLDALVQTALQLAYRMAHGTDGRHPSVYEACSTVAFRRGRTEVIRSASAEAVAFATQAAAAVAALNADLVAAQHGARAPSDAQLRALLVSGCAAHSEVTAWCQQGLGHERHLLTLRSLAVERVAGASSPPLIFTEPGWALLTRSTLSTSCLRSAAICGFSFGPVVPDGYGVGYAYDSTGLTVNVTSYAAAAPRGVDCELYAGRLAEAMALIGRLLDGFLPSKL</sequence>